<feature type="transmembrane region" description="Helical" evidence="1">
    <location>
        <begin position="93"/>
        <end position="112"/>
    </location>
</feature>
<evidence type="ECO:0000313" key="3">
    <source>
        <dbReference type="Proteomes" id="UP000317839"/>
    </source>
</evidence>
<feature type="transmembrane region" description="Helical" evidence="1">
    <location>
        <begin position="62"/>
        <end position="81"/>
    </location>
</feature>
<dbReference type="EMBL" id="VIKR01000005">
    <property type="protein sequence ID" value="TQV72356.1"/>
    <property type="molecule type" value="Genomic_DNA"/>
</dbReference>
<keyword evidence="1" id="KW-1133">Transmembrane helix</keyword>
<dbReference type="AlphaFoldDB" id="A0A545T560"/>
<evidence type="ECO:0000256" key="1">
    <source>
        <dbReference type="SAM" id="Phobius"/>
    </source>
</evidence>
<accession>A0A545T560</accession>
<proteinExistence type="predicted"/>
<evidence type="ECO:0000313" key="2">
    <source>
        <dbReference type="EMBL" id="TQV72356.1"/>
    </source>
</evidence>
<protein>
    <recommendedName>
        <fullName evidence="4">DUF2306 domain-containing protein</fullName>
    </recommendedName>
</protein>
<reference evidence="2 3" key="1">
    <citation type="submission" date="2019-06" db="EMBL/GenBank/DDBJ databases">
        <title>Draft genome of Aliikangiella marina GYP-15.</title>
        <authorList>
            <person name="Wang G."/>
        </authorList>
    </citation>
    <scope>NUCLEOTIDE SEQUENCE [LARGE SCALE GENOMIC DNA]</scope>
    <source>
        <strain evidence="2 3">GYP-15</strain>
    </source>
</reference>
<comment type="caution">
    <text evidence="2">The sequence shown here is derived from an EMBL/GenBank/DDBJ whole genome shotgun (WGS) entry which is preliminary data.</text>
</comment>
<feature type="transmembrane region" description="Helical" evidence="1">
    <location>
        <begin position="6"/>
        <end position="26"/>
    </location>
</feature>
<dbReference type="Proteomes" id="UP000317839">
    <property type="component" value="Unassembled WGS sequence"/>
</dbReference>
<sequence length="159" mass="17916">MPLSPMGILHTVVGMVALISGFMMLWQSKQMTYKSVTGKTYLIATLITAASALTIFRHGGFNAAHGLAILTILAVFSGLIIEKTVLFKSWNKYFTNLCYSATILFHLIPTATEILTRFPMDAPIVTSLKDPFLQKTFLVILIVFLIMLTWQMVWLRRQK</sequence>
<keyword evidence="1" id="KW-0812">Transmembrane</keyword>
<dbReference type="OrthoDB" id="6196651at2"/>
<dbReference type="RefSeq" id="WP_142943686.1">
    <property type="nucleotide sequence ID" value="NZ_VIKR01000005.1"/>
</dbReference>
<gene>
    <name evidence="2" type="ORF">FLL45_19265</name>
</gene>
<feature type="transmembrane region" description="Helical" evidence="1">
    <location>
        <begin position="38"/>
        <end position="56"/>
    </location>
</feature>
<organism evidence="2 3">
    <name type="scientific">Aliikangiella marina</name>
    <dbReference type="NCBI Taxonomy" id="1712262"/>
    <lineage>
        <taxon>Bacteria</taxon>
        <taxon>Pseudomonadati</taxon>
        <taxon>Pseudomonadota</taxon>
        <taxon>Gammaproteobacteria</taxon>
        <taxon>Oceanospirillales</taxon>
        <taxon>Pleioneaceae</taxon>
        <taxon>Aliikangiella</taxon>
    </lineage>
</organism>
<name>A0A545T560_9GAMM</name>
<feature type="transmembrane region" description="Helical" evidence="1">
    <location>
        <begin position="132"/>
        <end position="155"/>
    </location>
</feature>
<evidence type="ECO:0008006" key="4">
    <source>
        <dbReference type="Google" id="ProtNLM"/>
    </source>
</evidence>
<keyword evidence="3" id="KW-1185">Reference proteome</keyword>
<keyword evidence="1" id="KW-0472">Membrane</keyword>